<evidence type="ECO:0000313" key="2">
    <source>
        <dbReference type="EMBL" id="CAB0019409.1"/>
    </source>
</evidence>
<name>A0A6H5HN79_9HEMI</name>
<feature type="region of interest" description="Disordered" evidence="1">
    <location>
        <begin position="49"/>
        <end position="119"/>
    </location>
</feature>
<feature type="compositionally biased region" description="Low complexity" evidence="1">
    <location>
        <begin position="65"/>
        <end position="76"/>
    </location>
</feature>
<evidence type="ECO:0000313" key="3">
    <source>
        <dbReference type="Proteomes" id="UP000479000"/>
    </source>
</evidence>
<protein>
    <submittedName>
        <fullName evidence="2">Uncharacterized protein</fullName>
    </submittedName>
</protein>
<dbReference type="Proteomes" id="UP000479000">
    <property type="component" value="Unassembled WGS sequence"/>
</dbReference>
<gene>
    <name evidence="2" type="ORF">NTEN_LOCUS23121</name>
</gene>
<dbReference type="EMBL" id="CADCXU010033951">
    <property type="protein sequence ID" value="CAB0019409.1"/>
    <property type="molecule type" value="Genomic_DNA"/>
</dbReference>
<reference evidence="2 3" key="1">
    <citation type="submission" date="2020-02" db="EMBL/GenBank/DDBJ databases">
        <authorList>
            <person name="Ferguson B K."/>
        </authorList>
    </citation>
    <scope>NUCLEOTIDE SEQUENCE [LARGE SCALE GENOMIC DNA]</scope>
</reference>
<evidence type="ECO:0000256" key="1">
    <source>
        <dbReference type="SAM" id="MobiDB-lite"/>
    </source>
</evidence>
<proteinExistence type="predicted"/>
<dbReference type="AlphaFoldDB" id="A0A6H5HN79"/>
<accession>A0A6H5HN79</accession>
<keyword evidence="3" id="KW-1185">Reference proteome</keyword>
<feature type="compositionally biased region" description="Basic and acidic residues" evidence="1">
    <location>
        <begin position="54"/>
        <end position="64"/>
    </location>
</feature>
<sequence length="142" mass="15578">MSKSIQRNPHELATHSKTETAIIPMINIYFKRAKTRKCFHALVNNPSAMSGVRQSDEIPRHTDRSSGSCESNISGSKVPFEKKGFTADSAYGGLRGRRTARTAESADGGQRGRQKARTADGRIFLMAGLDSTPFETCSELQD</sequence>
<organism evidence="2 3">
    <name type="scientific">Nesidiocoris tenuis</name>
    <dbReference type="NCBI Taxonomy" id="355587"/>
    <lineage>
        <taxon>Eukaryota</taxon>
        <taxon>Metazoa</taxon>
        <taxon>Ecdysozoa</taxon>
        <taxon>Arthropoda</taxon>
        <taxon>Hexapoda</taxon>
        <taxon>Insecta</taxon>
        <taxon>Pterygota</taxon>
        <taxon>Neoptera</taxon>
        <taxon>Paraneoptera</taxon>
        <taxon>Hemiptera</taxon>
        <taxon>Heteroptera</taxon>
        <taxon>Panheteroptera</taxon>
        <taxon>Cimicomorpha</taxon>
        <taxon>Miridae</taxon>
        <taxon>Dicyphina</taxon>
        <taxon>Nesidiocoris</taxon>
    </lineage>
</organism>